<dbReference type="InterPro" id="IPR038128">
    <property type="entry name" value="Gamma_PGA_hydro_sf"/>
</dbReference>
<organism evidence="1 2">
    <name type="scientific">Halobacillus andaensis</name>
    <dbReference type="NCBI Taxonomy" id="1176239"/>
    <lineage>
        <taxon>Bacteria</taxon>
        <taxon>Bacillati</taxon>
        <taxon>Bacillota</taxon>
        <taxon>Bacilli</taxon>
        <taxon>Bacillales</taxon>
        <taxon>Bacillaceae</taxon>
        <taxon>Halobacillus</taxon>
    </lineage>
</organism>
<dbReference type="Proteomes" id="UP000660110">
    <property type="component" value="Unassembled WGS sequence"/>
</dbReference>
<dbReference type="AlphaFoldDB" id="A0A917B7E3"/>
<accession>A0A917B7E3</accession>
<dbReference type="Gene3D" id="3.40.630.100">
    <property type="entry name" value="Poly-gamma-glutamate hydrolase, zinc-binding motif"/>
    <property type="match status" value="1"/>
</dbReference>
<dbReference type="EMBL" id="BMEL01000002">
    <property type="protein sequence ID" value="GGF22786.1"/>
    <property type="molecule type" value="Genomic_DNA"/>
</dbReference>
<protein>
    <recommendedName>
        <fullName evidence="3">Phage-related replication protein</fullName>
    </recommendedName>
</protein>
<dbReference type="RefSeq" id="WP_188377525.1">
    <property type="nucleotide sequence ID" value="NZ_BMEL01000002.1"/>
</dbReference>
<evidence type="ECO:0000313" key="2">
    <source>
        <dbReference type="Proteomes" id="UP000660110"/>
    </source>
</evidence>
<proteinExistence type="predicted"/>
<dbReference type="InterPro" id="IPR008585">
    <property type="entry name" value="Gamma_PGA_hydro"/>
</dbReference>
<name>A0A917B7E3_HALAA</name>
<evidence type="ECO:0000313" key="1">
    <source>
        <dbReference type="EMBL" id="GGF22786.1"/>
    </source>
</evidence>
<gene>
    <name evidence="1" type="ORF">GCM10010954_22010</name>
</gene>
<dbReference type="Pfam" id="PF05908">
    <property type="entry name" value="Gamma_PGA_hydro"/>
    <property type="match status" value="1"/>
</dbReference>
<evidence type="ECO:0008006" key="3">
    <source>
        <dbReference type="Google" id="ProtNLM"/>
    </source>
</evidence>
<sequence length="242" mass="26686">MRKISWGTIAMFASVLLLFFIGTGKISKAEDCGSDRFCSFEELNEVYEEGEDWEIEKRTDGDQRWLVSAIHGGGIEETTSTIGRAIAGSSYPFYAFKGKLSSGNFSNLHITSTRFDEPQALEMVGNAEHHIALHGAAGTEPKTLLGGRNSELKAIVKKHLEARGFTVSAAPDRIDGDHPDNYTNRTKSGQGVQVEITRAQRKAFYQNGDISFSSRNDPSNQTEAFTTYVQAIQSAMQEYEGI</sequence>
<comment type="caution">
    <text evidence="1">The sequence shown here is derived from an EMBL/GenBank/DDBJ whole genome shotgun (WGS) entry which is preliminary data.</text>
</comment>
<reference evidence="1" key="1">
    <citation type="journal article" date="2014" name="Int. J. Syst. Evol. Microbiol.">
        <title>Complete genome sequence of Corynebacterium casei LMG S-19264T (=DSM 44701T), isolated from a smear-ripened cheese.</title>
        <authorList>
            <consortium name="US DOE Joint Genome Institute (JGI-PGF)"/>
            <person name="Walter F."/>
            <person name="Albersmeier A."/>
            <person name="Kalinowski J."/>
            <person name="Ruckert C."/>
        </authorList>
    </citation>
    <scope>NUCLEOTIDE SEQUENCE</scope>
    <source>
        <strain evidence="1">CGMCC 1.12153</strain>
    </source>
</reference>
<reference evidence="1" key="2">
    <citation type="submission" date="2020-09" db="EMBL/GenBank/DDBJ databases">
        <authorList>
            <person name="Sun Q."/>
            <person name="Zhou Y."/>
        </authorList>
    </citation>
    <scope>NUCLEOTIDE SEQUENCE</scope>
    <source>
        <strain evidence="1">CGMCC 1.12153</strain>
    </source>
</reference>
<keyword evidence="2" id="KW-1185">Reference proteome</keyword>